<organism evidence="2 3">
    <name type="scientific">Rhizophagus irregularis</name>
    <dbReference type="NCBI Taxonomy" id="588596"/>
    <lineage>
        <taxon>Eukaryota</taxon>
        <taxon>Fungi</taxon>
        <taxon>Fungi incertae sedis</taxon>
        <taxon>Mucoromycota</taxon>
        <taxon>Glomeromycotina</taxon>
        <taxon>Glomeromycetes</taxon>
        <taxon>Glomerales</taxon>
        <taxon>Glomeraceae</taxon>
        <taxon>Rhizophagus</taxon>
    </lineage>
</organism>
<reference evidence="2 3" key="2">
    <citation type="submission" date="2017-10" db="EMBL/GenBank/DDBJ databases">
        <title>Extensive intraspecific genome diversity in a model arbuscular mycorrhizal fungus.</title>
        <authorList>
            <person name="Chen E.C.H."/>
            <person name="Morin E."/>
            <person name="Baudet D."/>
            <person name="Noel J."/>
            <person name="Ndikumana S."/>
            <person name="Charron P."/>
            <person name="St-Onge C."/>
            <person name="Giorgi J."/>
            <person name="Grigoriev I.V."/>
            <person name="Roux C."/>
            <person name="Martin F.M."/>
            <person name="Corradi N."/>
        </authorList>
    </citation>
    <scope>NUCLEOTIDE SEQUENCE [LARGE SCALE GENOMIC DNA]</scope>
    <source>
        <strain evidence="2 3">C2</strain>
    </source>
</reference>
<evidence type="ECO:0000313" key="3">
    <source>
        <dbReference type="Proteomes" id="UP000233469"/>
    </source>
</evidence>
<comment type="caution">
    <text evidence="2">The sequence shown here is derived from an EMBL/GenBank/DDBJ whole genome shotgun (WGS) entry which is preliminary data.</text>
</comment>
<sequence>MNNKVNGIQNIQNIPIMTPPLSSPSTPTLMSNNNNNNNNNNSNIIYTTMHSMPFAEPEDKLSYKFNKTMVFQVYHFPIYPLVLSTKKLLIL</sequence>
<feature type="compositionally biased region" description="Low complexity" evidence="1">
    <location>
        <begin position="23"/>
        <end position="42"/>
    </location>
</feature>
<dbReference type="Proteomes" id="UP000233469">
    <property type="component" value="Unassembled WGS sequence"/>
</dbReference>
<reference evidence="2 3" key="1">
    <citation type="submission" date="2016-04" db="EMBL/GenBank/DDBJ databases">
        <title>Genome analyses suggest a sexual origin of heterokaryosis in a supposedly ancient asexual fungus.</title>
        <authorList>
            <person name="Ropars J."/>
            <person name="Sedzielewska K."/>
            <person name="Noel J."/>
            <person name="Charron P."/>
            <person name="Farinelli L."/>
            <person name="Marton T."/>
            <person name="Kruger M."/>
            <person name="Pelin A."/>
            <person name="Brachmann A."/>
            <person name="Corradi N."/>
        </authorList>
    </citation>
    <scope>NUCLEOTIDE SEQUENCE [LARGE SCALE GENOMIC DNA]</scope>
    <source>
        <strain evidence="2 3">C2</strain>
    </source>
</reference>
<evidence type="ECO:0000313" key="2">
    <source>
        <dbReference type="EMBL" id="PKK64065.1"/>
    </source>
</evidence>
<proteinExistence type="predicted"/>
<protein>
    <submittedName>
        <fullName evidence="2">Uncharacterized protein</fullName>
    </submittedName>
</protein>
<name>A0A2N1MR01_9GLOM</name>
<accession>A0A2N1MR01</accession>
<gene>
    <name evidence="2" type="ORF">RhiirC2_116329</name>
</gene>
<feature type="region of interest" description="Disordered" evidence="1">
    <location>
        <begin position="16"/>
        <end position="42"/>
    </location>
</feature>
<dbReference type="AlphaFoldDB" id="A0A2N1MR01"/>
<evidence type="ECO:0000256" key="1">
    <source>
        <dbReference type="SAM" id="MobiDB-lite"/>
    </source>
</evidence>
<dbReference type="EMBL" id="LLXL01001513">
    <property type="protein sequence ID" value="PKK64065.1"/>
    <property type="molecule type" value="Genomic_DNA"/>
</dbReference>